<keyword evidence="1" id="KW-0732">Signal</keyword>
<dbReference type="Pfam" id="PF00059">
    <property type="entry name" value="Lectin_C"/>
    <property type="match status" value="1"/>
</dbReference>
<evidence type="ECO:0000313" key="4">
    <source>
        <dbReference type="Proteomes" id="UP000285301"/>
    </source>
</evidence>
<dbReference type="SUPFAM" id="SSF56436">
    <property type="entry name" value="C-type lectin-like"/>
    <property type="match status" value="1"/>
</dbReference>
<feature type="signal peptide" evidence="1">
    <location>
        <begin position="1"/>
        <end position="21"/>
    </location>
</feature>
<dbReference type="InterPro" id="IPR001304">
    <property type="entry name" value="C-type_lectin-like"/>
</dbReference>
<evidence type="ECO:0000313" key="3">
    <source>
        <dbReference type="EMBL" id="RWS11777.1"/>
    </source>
</evidence>
<dbReference type="EMBL" id="NCKU01001572">
    <property type="protein sequence ID" value="RWS11777.1"/>
    <property type="molecule type" value="Genomic_DNA"/>
</dbReference>
<accession>A0A3S3NYR0</accession>
<gene>
    <name evidence="3" type="ORF">B4U79_17502</name>
</gene>
<reference evidence="3 4" key="1">
    <citation type="journal article" date="2018" name="Gigascience">
        <title>Genomes of trombidid mites reveal novel predicted allergens and laterally-transferred genes associated with secondary metabolism.</title>
        <authorList>
            <person name="Dong X."/>
            <person name="Chaisiri K."/>
            <person name="Xia D."/>
            <person name="Armstrong S.D."/>
            <person name="Fang Y."/>
            <person name="Donnelly M.J."/>
            <person name="Kadowaki T."/>
            <person name="McGarry J.W."/>
            <person name="Darby A.C."/>
            <person name="Makepeace B.L."/>
        </authorList>
    </citation>
    <scope>NUCLEOTIDE SEQUENCE [LARGE SCALE GENOMIC DNA]</scope>
    <source>
        <strain evidence="3">UoL-WK</strain>
    </source>
</reference>
<keyword evidence="4" id="KW-1185">Reference proteome</keyword>
<feature type="domain" description="C-type lectin" evidence="2">
    <location>
        <begin position="30"/>
        <end position="144"/>
    </location>
</feature>
<protein>
    <recommendedName>
        <fullName evidence="2">C-type lectin domain-containing protein</fullName>
    </recommendedName>
</protein>
<proteinExistence type="predicted"/>
<dbReference type="OrthoDB" id="6133475at2759"/>
<dbReference type="InterPro" id="IPR016187">
    <property type="entry name" value="CTDL_fold"/>
</dbReference>
<dbReference type="SMART" id="SM00034">
    <property type="entry name" value="CLECT"/>
    <property type="match status" value="1"/>
</dbReference>
<comment type="caution">
    <text evidence="3">The sequence shown here is derived from an EMBL/GenBank/DDBJ whole genome shotgun (WGS) entry which is preliminary data.</text>
</comment>
<dbReference type="InterPro" id="IPR050111">
    <property type="entry name" value="C-type_lectin/snaclec_domain"/>
</dbReference>
<dbReference type="Gene3D" id="3.10.100.10">
    <property type="entry name" value="Mannose-Binding Protein A, subunit A"/>
    <property type="match status" value="1"/>
</dbReference>
<evidence type="ECO:0000259" key="2">
    <source>
        <dbReference type="PROSITE" id="PS50041"/>
    </source>
</evidence>
<dbReference type="STRING" id="1965070.A0A3S3NYR0"/>
<name>A0A3S3NYR0_9ACAR</name>
<sequence length="196" mass="22715">MMKQFALIIFLVALKLNLSASDCPKSWLQYENRCYLISHNGRTLQSAFEYCKLLGAQLAVFRSLGEQEFLASKLQEKASYWIGGLQVTRGRMSYVWLDLTSINYHWNWFPGKPNYYETPCSGISMGKGYFSDDTCPTARGFICQKLDRNESLLFAEFPSTLADYFGRKMVEDEHFKSEIIQFFKSYQNKTQSGKRC</sequence>
<dbReference type="InterPro" id="IPR016186">
    <property type="entry name" value="C-type_lectin-like/link_sf"/>
</dbReference>
<dbReference type="Proteomes" id="UP000285301">
    <property type="component" value="Unassembled WGS sequence"/>
</dbReference>
<evidence type="ECO:0000256" key="1">
    <source>
        <dbReference type="SAM" id="SignalP"/>
    </source>
</evidence>
<dbReference type="PANTHER" id="PTHR22803">
    <property type="entry name" value="MANNOSE, PHOSPHOLIPASE, LECTIN RECEPTOR RELATED"/>
    <property type="match status" value="1"/>
</dbReference>
<feature type="chain" id="PRO_5018532836" description="C-type lectin domain-containing protein" evidence="1">
    <location>
        <begin position="22"/>
        <end position="196"/>
    </location>
</feature>
<dbReference type="PROSITE" id="PS50041">
    <property type="entry name" value="C_TYPE_LECTIN_2"/>
    <property type="match status" value="1"/>
</dbReference>
<organism evidence="3 4">
    <name type="scientific">Dinothrombium tinctorium</name>
    <dbReference type="NCBI Taxonomy" id="1965070"/>
    <lineage>
        <taxon>Eukaryota</taxon>
        <taxon>Metazoa</taxon>
        <taxon>Ecdysozoa</taxon>
        <taxon>Arthropoda</taxon>
        <taxon>Chelicerata</taxon>
        <taxon>Arachnida</taxon>
        <taxon>Acari</taxon>
        <taxon>Acariformes</taxon>
        <taxon>Trombidiformes</taxon>
        <taxon>Prostigmata</taxon>
        <taxon>Anystina</taxon>
        <taxon>Parasitengona</taxon>
        <taxon>Trombidioidea</taxon>
        <taxon>Trombidiidae</taxon>
        <taxon>Dinothrombium</taxon>
    </lineage>
</organism>
<dbReference type="AlphaFoldDB" id="A0A3S3NYR0"/>